<evidence type="ECO:0000313" key="1">
    <source>
        <dbReference type="EMBL" id="SCB18816.1"/>
    </source>
</evidence>
<sequence>MDLSSPADIRPPQAEEMMAKQIHADLAEMFSIHPTRVLATSPEHMLFDEAISALDLMPGGGMTMICLAPRTVFVRDVSDRIAYFDQGVMSEIGKPEHPETQKFLSSVH</sequence>
<organism evidence="1 2">
    <name type="scientific">Rhizobium hainanense</name>
    <dbReference type="NCBI Taxonomy" id="52131"/>
    <lineage>
        <taxon>Bacteria</taxon>
        <taxon>Pseudomonadati</taxon>
        <taxon>Pseudomonadota</taxon>
        <taxon>Alphaproteobacteria</taxon>
        <taxon>Hyphomicrobiales</taxon>
        <taxon>Rhizobiaceae</taxon>
        <taxon>Rhizobium/Agrobacterium group</taxon>
        <taxon>Rhizobium</taxon>
    </lineage>
</organism>
<accession>A0A1C3UTI1</accession>
<dbReference type="AlphaFoldDB" id="A0A1C3UTI1"/>
<protein>
    <submittedName>
        <fullName evidence="1">Polar amino acid transport system ATP-binding protein</fullName>
    </submittedName>
</protein>
<dbReference type="OrthoDB" id="8403670at2"/>
<proteinExistence type="predicted"/>
<gene>
    <name evidence="1" type="ORF">GA0061100_103183</name>
</gene>
<dbReference type="Proteomes" id="UP000186228">
    <property type="component" value="Unassembled WGS sequence"/>
</dbReference>
<dbReference type="SUPFAM" id="SSF52540">
    <property type="entry name" value="P-loop containing nucleoside triphosphate hydrolases"/>
    <property type="match status" value="1"/>
</dbReference>
<dbReference type="Gene3D" id="3.40.50.300">
    <property type="entry name" value="P-loop containing nucleotide triphosphate hydrolases"/>
    <property type="match status" value="1"/>
</dbReference>
<dbReference type="GO" id="GO:0005524">
    <property type="term" value="F:ATP binding"/>
    <property type="evidence" value="ECO:0007669"/>
    <property type="project" value="UniProtKB-KW"/>
</dbReference>
<dbReference type="InterPro" id="IPR027417">
    <property type="entry name" value="P-loop_NTPase"/>
</dbReference>
<dbReference type="STRING" id="52131.GA0061100_103183"/>
<keyword evidence="1" id="KW-0547">Nucleotide-binding</keyword>
<dbReference type="RefSeq" id="WP_075852840.1">
    <property type="nucleotide sequence ID" value="NZ_FMAC01000003.1"/>
</dbReference>
<name>A0A1C3UTI1_9HYPH</name>
<evidence type="ECO:0000313" key="2">
    <source>
        <dbReference type="Proteomes" id="UP000186228"/>
    </source>
</evidence>
<keyword evidence="2" id="KW-1185">Reference proteome</keyword>
<keyword evidence="1" id="KW-0067">ATP-binding</keyword>
<reference evidence="2" key="1">
    <citation type="submission" date="2016-08" db="EMBL/GenBank/DDBJ databases">
        <authorList>
            <person name="Varghese N."/>
            <person name="Submissions Spin"/>
        </authorList>
    </citation>
    <scope>NUCLEOTIDE SEQUENCE [LARGE SCALE GENOMIC DNA]</scope>
    <source>
        <strain evidence="2">CCBAU 57015</strain>
    </source>
</reference>
<dbReference type="EMBL" id="FMAC01000003">
    <property type="protein sequence ID" value="SCB18816.1"/>
    <property type="molecule type" value="Genomic_DNA"/>
</dbReference>